<accession>A0A1Q6JNT7</accession>
<comment type="subcellular location">
    <subcellularLocation>
        <location evidence="1 8">Cell outer membrane</location>
        <topology evidence="1 8">Multi-pass membrane protein</topology>
    </subcellularLocation>
</comment>
<evidence type="ECO:0000259" key="10">
    <source>
        <dbReference type="Pfam" id="PF07715"/>
    </source>
</evidence>
<keyword evidence="3 8" id="KW-1134">Transmembrane beta strand</keyword>
<evidence type="ECO:0000256" key="4">
    <source>
        <dbReference type="ARBA" id="ARBA00022692"/>
    </source>
</evidence>
<dbReference type="Pfam" id="PF13715">
    <property type="entry name" value="CarbopepD_reg_2"/>
    <property type="match status" value="1"/>
</dbReference>
<evidence type="ECO:0000256" key="2">
    <source>
        <dbReference type="ARBA" id="ARBA00022448"/>
    </source>
</evidence>
<keyword evidence="4 8" id="KW-0812">Transmembrane</keyword>
<dbReference type="GO" id="GO:0015344">
    <property type="term" value="F:siderophore uptake transmembrane transporter activity"/>
    <property type="evidence" value="ECO:0007669"/>
    <property type="project" value="TreeGrafter"/>
</dbReference>
<dbReference type="InterPro" id="IPR037066">
    <property type="entry name" value="Plug_dom_sf"/>
</dbReference>
<organism evidence="11 12">
    <name type="scientific">Phocaeicola vulgatus</name>
    <name type="common">Bacteroides vulgatus</name>
    <dbReference type="NCBI Taxonomy" id="821"/>
    <lineage>
        <taxon>Bacteria</taxon>
        <taxon>Pseudomonadati</taxon>
        <taxon>Bacteroidota</taxon>
        <taxon>Bacteroidia</taxon>
        <taxon>Bacteroidales</taxon>
        <taxon>Bacteroidaceae</taxon>
        <taxon>Phocaeicola</taxon>
    </lineage>
</organism>
<evidence type="ECO:0000313" key="11">
    <source>
        <dbReference type="EMBL" id="OKZ54733.1"/>
    </source>
</evidence>
<evidence type="ECO:0000256" key="6">
    <source>
        <dbReference type="ARBA" id="ARBA00023136"/>
    </source>
</evidence>
<feature type="signal peptide" evidence="9">
    <location>
        <begin position="1"/>
        <end position="22"/>
    </location>
</feature>
<sequence length="1017" mass="113912">MKTFRFVLLLFLVLSISNTAWAQNQTVKGRVIDSKLKEALMGVSILEIGTSNGTVTDLDGNFTLSVPKGAVLRISYVGYLVQEVPINGKTSLDIFLKEDTELLDEVVIVGYGAQKKATLSGSVTSVGGEKLAKTPVTNVSQGLAGRLPGVVAVSNTSEPGYDGATITVRGVNTFGKADPLVVVDGVPGRSLERIDPSTIETMSVLKDASAAIYGAQAANGVILITTKRGKAGKPRVGFTYNYGIAAPTVIPEMTNAVEYATLMNEIDKYAGNKGRYTVDDLRLYADGSDPWGHPDTDWFNETLKSWSSQTYANATIDGGTENVKYFVSVSAKGQDAFYRHSGSNYHQYDLKMNLDMKINKYVDTYVNVTGRMEDRKYPTRSAENIFRMLMRSKPNSPAYWPDGRPGPDIEFGDNPVVICTNQTGYERDKRYVLNGDFGVNIKVPYVEGLTLKATASLDKTFRFRKIWQKPWYLYSWDGTSMDENGQPLLVEGKKGFSDPRLTESMEDNLGVLLSGIASYSHTFAQDHDVNILAGVERITDKGDSFEAYRRYFLSAAIDQLFAGGQDEMNNTGTGYEEARLNYFGRVNYAYKSKYLAEFVWRYQGSYIFDRSNKFGFFPGISLGYVISEEDFFKKKLPFISFAKVRASWGQTGNDLIDPYQYLASYTFNDLMYLTNNGATMNQALKEGVAPNQNVTWETATQKNIGLDLQFLNGDLAFTIDYFHNNRSDILWKRNASVPGTSGLVLPDENLGKVQNQGVDFNIDYRRNFKDFRLGINLNGVYAKNKILFWDEAPGTPEWQKSTGKPIDSGLYYEAIGIFKDQAAVDAYPHWAGARPGDIIFKDVNGDNVIDGNDRVRNDKSRTPRFTGGLNVDLGYKDFDLSFLLQGAMGGVFYQTTESGDFANFLKSFYDNRWTEENPDADFPRTYNRSNEYFINQQNTFWLHKTDYIRLKNIELGYTVPSIWSKKIGVEHLRVYINAYNLLTISPDMKDYDPENTSGSGYNYPLNKVINFGVNLTF</sequence>
<dbReference type="InterPro" id="IPR023997">
    <property type="entry name" value="TonB-dep_OMP_SusC/RagA_CS"/>
</dbReference>
<dbReference type="FunFam" id="2.170.130.10:FF:000003">
    <property type="entry name" value="SusC/RagA family TonB-linked outer membrane protein"/>
    <property type="match status" value="1"/>
</dbReference>
<proteinExistence type="inferred from homology"/>
<dbReference type="AlphaFoldDB" id="A0A1Q6JNT7"/>
<dbReference type="Pfam" id="PF07715">
    <property type="entry name" value="Plug"/>
    <property type="match status" value="1"/>
</dbReference>
<name>A0A1Q6JNT7_PHOVU</name>
<keyword evidence="2 8" id="KW-0813">Transport</keyword>
<keyword evidence="7 8" id="KW-0998">Cell outer membrane</keyword>
<keyword evidence="5 9" id="KW-0732">Signal</keyword>
<dbReference type="InterPro" id="IPR039426">
    <property type="entry name" value="TonB-dep_rcpt-like"/>
</dbReference>
<protein>
    <submittedName>
        <fullName evidence="11">SusC/RagA family TonB-linked outer membrane protein</fullName>
    </submittedName>
</protein>
<reference evidence="11 12" key="1">
    <citation type="journal article" date="2016" name="Nat. Biotechnol.">
        <title>Measurement of bacterial replication rates in microbial communities.</title>
        <authorList>
            <person name="Brown C.T."/>
            <person name="Olm M.R."/>
            <person name="Thomas B.C."/>
            <person name="Banfield J.F."/>
        </authorList>
    </citation>
    <scope>NUCLEOTIDE SEQUENCE [LARGE SCALE GENOMIC DNA]</scope>
    <source>
        <strain evidence="11">42_262</strain>
    </source>
</reference>
<dbReference type="RefSeq" id="WP_234236729.1">
    <property type="nucleotide sequence ID" value="NZ_JAHYNW010000036.1"/>
</dbReference>
<dbReference type="Gene3D" id="2.60.40.1120">
    <property type="entry name" value="Carboxypeptidase-like, regulatory domain"/>
    <property type="match status" value="1"/>
</dbReference>
<gene>
    <name evidence="11" type="ORF">BHV80_01400</name>
</gene>
<evidence type="ECO:0000313" key="12">
    <source>
        <dbReference type="Proteomes" id="UP000186631"/>
    </source>
</evidence>
<dbReference type="InterPro" id="IPR023996">
    <property type="entry name" value="TonB-dep_OMP_SusC/RagA"/>
</dbReference>
<dbReference type="PANTHER" id="PTHR30069:SF29">
    <property type="entry name" value="HEMOGLOBIN AND HEMOGLOBIN-HAPTOGLOBIN-BINDING PROTEIN 1-RELATED"/>
    <property type="match status" value="1"/>
</dbReference>
<evidence type="ECO:0000256" key="8">
    <source>
        <dbReference type="PROSITE-ProRule" id="PRU01360"/>
    </source>
</evidence>
<evidence type="ECO:0000256" key="5">
    <source>
        <dbReference type="ARBA" id="ARBA00022729"/>
    </source>
</evidence>
<dbReference type="SUPFAM" id="SSF56935">
    <property type="entry name" value="Porins"/>
    <property type="match status" value="1"/>
</dbReference>
<evidence type="ECO:0000256" key="7">
    <source>
        <dbReference type="ARBA" id="ARBA00023237"/>
    </source>
</evidence>
<dbReference type="InterPro" id="IPR008969">
    <property type="entry name" value="CarboxyPept-like_regulatory"/>
</dbReference>
<dbReference type="GO" id="GO:0044718">
    <property type="term" value="P:siderophore transmembrane transport"/>
    <property type="evidence" value="ECO:0007669"/>
    <property type="project" value="TreeGrafter"/>
</dbReference>
<dbReference type="NCBIfam" id="TIGR04057">
    <property type="entry name" value="SusC_RagA_signa"/>
    <property type="match status" value="1"/>
</dbReference>
<dbReference type="InterPro" id="IPR012910">
    <property type="entry name" value="Plug_dom"/>
</dbReference>
<dbReference type="InterPro" id="IPR036942">
    <property type="entry name" value="Beta-barrel_TonB_sf"/>
</dbReference>
<keyword evidence="6 8" id="KW-0472">Membrane</keyword>
<evidence type="ECO:0000256" key="3">
    <source>
        <dbReference type="ARBA" id="ARBA00022452"/>
    </source>
</evidence>
<dbReference type="PROSITE" id="PS52016">
    <property type="entry name" value="TONB_DEPENDENT_REC_3"/>
    <property type="match status" value="1"/>
</dbReference>
<dbReference type="NCBIfam" id="TIGR04056">
    <property type="entry name" value="OMP_RagA_SusC"/>
    <property type="match status" value="1"/>
</dbReference>
<dbReference type="Gene3D" id="2.40.170.20">
    <property type="entry name" value="TonB-dependent receptor, beta-barrel domain"/>
    <property type="match status" value="1"/>
</dbReference>
<feature type="chain" id="PRO_5012886281" evidence="9">
    <location>
        <begin position="23"/>
        <end position="1017"/>
    </location>
</feature>
<evidence type="ECO:0000256" key="9">
    <source>
        <dbReference type="SAM" id="SignalP"/>
    </source>
</evidence>
<comment type="caution">
    <text evidence="11">The sequence shown here is derived from an EMBL/GenBank/DDBJ whole genome shotgun (WGS) entry which is preliminary data.</text>
</comment>
<dbReference type="EMBL" id="MNQV01000054">
    <property type="protein sequence ID" value="OKZ54733.1"/>
    <property type="molecule type" value="Genomic_DNA"/>
</dbReference>
<dbReference type="Gene3D" id="2.170.130.10">
    <property type="entry name" value="TonB-dependent receptor, plug domain"/>
    <property type="match status" value="1"/>
</dbReference>
<dbReference type="PANTHER" id="PTHR30069">
    <property type="entry name" value="TONB-DEPENDENT OUTER MEMBRANE RECEPTOR"/>
    <property type="match status" value="1"/>
</dbReference>
<dbReference type="Proteomes" id="UP000186631">
    <property type="component" value="Unassembled WGS sequence"/>
</dbReference>
<dbReference type="GO" id="GO:0009279">
    <property type="term" value="C:cell outer membrane"/>
    <property type="evidence" value="ECO:0007669"/>
    <property type="project" value="UniProtKB-SubCell"/>
</dbReference>
<evidence type="ECO:0000256" key="1">
    <source>
        <dbReference type="ARBA" id="ARBA00004571"/>
    </source>
</evidence>
<comment type="similarity">
    <text evidence="8">Belongs to the TonB-dependent receptor family.</text>
</comment>
<feature type="domain" description="TonB-dependent receptor plug" evidence="10">
    <location>
        <begin position="116"/>
        <end position="221"/>
    </location>
</feature>
<dbReference type="SUPFAM" id="SSF49464">
    <property type="entry name" value="Carboxypeptidase regulatory domain-like"/>
    <property type="match status" value="1"/>
</dbReference>